<gene>
    <name evidence="2" type="ORF">ACFO0B_21450</name>
</gene>
<dbReference type="SUPFAM" id="SSF82607">
    <property type="entry name" value="YbaB-like"/>
    <property type="match status" value="1"/>
</dbReference>
<keyword evidence="3" id="KW-1185">Reference proteome</keyword>
<evidence type="ECO:0000313" key="2">
    <source>
        <dbReference type="EMBL" id="MFC3964557.1"/>
    </source>
</evidence>
<sequence length="167" mass="17515">MPNNDAEATAASLLADFRGRMSALALAQQRRAQLTAVASARGKRVKATVNADGVLIDLKFAPSIDELRPDEIAKAVVAATQEAAAEVARKARELVAPLLDERARLPKFAEMVDGMPDFAAEIPAAPAAPTTPPHAADRITAAERAGAPGFTDVEEPRPSHGVTDSGW</sequence>
<name>A0ABV8DWP0_9NOCA</name>
<dbReference type="Pfam" id="PF02575">
    <property type="entry name" value="YbaB_DNA_bd"/>
    <property type="match status" value="1"/>
</dbReference>
<evidence type="ECO:0000256" key="1">
    <source>
        <dbReference type="SAM" id="MobiDB-lite"/>
    </source>
</evidence>
<reference evidence="3" key="1">
    <citation type="journal article" date="2019" name="Int. J. Syst. Evol. Microbiol.">
        <title>The Global Catalogue of Microorganisms (GCM) 10K type strain sequencing project: providing services to taxonomists for standard genome sequencing and annotation.</title>
        <authorList>
            <consortium name="The Broad Institute Genomics Platform"/>
            <consortium name="The Broad Institute Genome Sequencing Center for Infectious Disease"/>
            <person name="Wu L."/>
            <person name="Ma J."/>
        </authorList>
    </citation>
    <scope>NUCLEOTIDE SEQUENCE [LARGE SCALE GENOMIC DNA]</scope>
    <source>
        <strain evidence="3">CGMCC 4.7330</strain>
    </source>
</reference>
<feature type="region of interest" description="Disordered" evidence="1">
    <location>
        <begin position="123"/>
        <end position="167"/>
    </location>
</feature>
<dbReference type="InterPro" id="IPR036894">
    <property type="entry name" value="YbaB-like_sf"/>
</dbReference>
<organism evidence="2 3">
    <name type="scientific">Nocardia jiangsuensis</name>
    <dbReference type="NCBI Taxonomy" id="1691563"/>
    <lineage>
        <taxon>Bacteria</taxon>
        <taxon>Bacillati</taxon>
        <taxon>Actinomycetota</taxon>
        <taxon>Actinomycetes</taxon>
        <taxon>Mycobacteriales</taxon>
        <taxon>Nocardiaceae</taxon>
        <taxon>Nocardia</taxon>
    </lineage>
</organism>
<comment type="caution">
    <text evidence="2">The sequence shown here is derived from an EMBL/GenBank/DDBJ whole genome shotgun (WGS) entry which is preliminary data.</text>
</comment>
<accession>A0ABV8DWP0</accession>
<dbReference type="InterPro" id="IPR004401">
    <property type="entry name" value="YbaB/EbfC"/>
</dbReference>
<dbReference type="RefSeq" id="WP_378614310.1">
    <property type="nucleotide sequence ID" value="NZ_JBHSAX010000017.1"/>
</dbReference>
<proteinExistence type="predicted"/>
<dbReference type="EMBL" id="JBHSAX010000017">
    <property type="protein sequence ID" value="MFC3964557.1"/>
    <property type="molecule type" value="Genomic_DNA"/>
</dbReference>
<protein>
    <submittedName>
        <fullName evidence="2">YbaB/EbfC family nucleoid-associated protein</fullName>
    </submittedName>
</protein>
<evidence type="ECO:0000313" key="3">
    <source>
        <dbReference type="Proteomes" id="UP001595696"/>
    </source>
</evidence>
<dbReference type="Proteomes" id="UP001595696">
    <property type="component" value="Unassembled WGS sequence"/>
</dbReference>
<dbReference type="Gene3D" id="3.30.1310.10">
    <property type="entry name" value="Nucleoid-associated protein YbaB-like domain"/>
    <property type="match status" value="1"/>
</dbReference>